<feature type="active site" description="Nucleophile" evidence="2">
    <location>
        <position position="56"/>
    </location>
</feature>
<comment type="similarity">
    <text evidence="3">Belongs to the patatin family.</text>
</comment>
<evidence type="ECO:0000259" key="5">
    <source>
        <dbReference type="PROSITE" id="PS51635"/>
    </source>
</evidence>
<dbReference type="InterPro" id="IPR016035">
    <property type="entry name" value="Acyl_Trfase/lysoPLipase"/>
</dbReference>
<organism evidence="6 7">
    <name type="scientific">Tetradesmus obliquus</name>
    <name type="common">Green alga</name>
    <name type="synonym">Acutodesmus obliquus</name>
    <dbReference type="NCBI Taxonomy" id="3088"/>
    <lineage>
        <taxon>Eukaryota</taxon>
        <taxon>Viridiplantae</taxon>
        <taxon>Chlorophyta</taxon>
        <taxon>core chlorophytes</taxon>
        <taxon>Chlorophyceae</taxon>
        <taxon>CS clade</taxon>
        <taxon>Sphaeropleales</taxon>
        <taxon>Scenedesmaceae</taxon>
        <taxon>Tetradesmus</taxon>
    </lineage>
</organism>
<feature type="region of interest" description="Disordered" evidence="4">
    <location>
        <begin position="309"/>
        <end position="353"/>
    </location>
</feature>
<keyword evidence="1 2" id="KW-0443">Lipid metabolism</keyword>
<feature type="active site" description="Proton acceptor" evidence="2">
    <location>
        <position position="175"/>
    </location>
</feature>
<reference evidence="6 7" key="1">
    <citation type="submission" date="2023-05" db="EMBL/GenBank/DDBJ databases">
        <title>A 100% complete, gapless, phased diploid assembly of the Scenedesmus obliquus UTEX 3031 genome.</title>
        <authorList>
            <person name="Biondi T.C."/>
            <person name="Hanschen E.R."/>
            <person name="Kwon T."/>
            <person name="Eng W."/>
            <person name="Kruse C.P.S."/>
            <person name="Koehler S.I."/>
            <person name="Kunde Y."/>
            <person name="Gleasner C.D."/>
            <person name="You Mak K.T."/>
            <person name="Polle J."/>
            <person name="Hovde B.T."/>
            <person name="Starkenburg S.R."/>
        </authorList>
    </citation>
    <scope>NUCLEOTIDE SEQUENCE [LARGE SCALE GENOMIC DNA]</scope>
    <source>
        <strain evidence="6 7">DOE0152z</strain>
    </source>
</reference>
<dbReference type="InterPro" id="IPR002641">
    <property type="entry name" value="PNPLA_dom"/>
</dbReference>
<evidence type="ECO:0000256" key="1">
    <source>
        <dbReference type="ARBA" id="ARBA00023098"/>
    </source>
</evidence>
<protein>
    <recommendedName>
        <fullName evidence="3">Patatin</fullName>
        <ecNumber evidence="3">3.1.1.-</ecNumber>
    </recommendedName>
</protein>
<comment type="function">
    <text evidence="3">Lipolytic acyl hydrolase (LAH).</text>
</comment>
<dbReference type="InterPro" id="IPR033562">
    <property type="entry name" value="PLPL"/>
</dbReference>
<keyword evidence="2 3" id="KW-0442">Lipid degradation</keyword>
<evidence type="ECO:0000313" key="6">
    <source>
        <dbReference type="EMBL" id="WIA18357.1"/>
    </source>
</evidence>
<keyword evidence="2 3" id="KW-0378">Hydrolase</keyword>
<feature type="domain" description="PNPLA" evidence="5">
    <location>
        <begin position="21"/>
        <end position="188"/>
    </location>
</feature>
<dbReference type="PROSITE" id="PS51635">
    <property type="entry name" value="PNPLA"/>
    <property type="match status" value="1"/>
</dbReference>
<proteinExistence type="inferred from homology"/>
<dbReference type="PANTHER" id="PTHR12406">
    <property type="entry name" value="CALCIUM-INDEPENDENT PHOSPHOLIPASE A2 IPLA2 -RELATED"/>
    <property type="match status" value="1"/>
</dbReference>
<evidence type="ECO:0000256" key="4">
    <source>
        <dbReference type="SAM" id="MobiDB-lite"/>
    </source>
</evidence>
<evidence type="ECO:0000313" key="7">
    <source>
        <dbReference type="Proteomes" id="UP001244341"/>
    </source>
</evidence>
<dbReference type="Gene3D" id="3.40.1090.10">
    <property type="entry name" value="Cytosolic phospholipase A2 catalytic domain"/>
    <property type="match status" value="1"/>
</dbReference>
<evidence type="ECO:0000256" key="2">
    <source>
        <dbReference type="PROSITE-ProRule" id="PRU01161"/>
    </source>
</evidence>
<dbReference type="EC" id="3.1.1.-" evidence="3"/>
<comment type="caution">
    <text evidence="2">Lacks conserved residue(s) required for the propagation of feature annotation.</text>
</comment>
<dbReference type="Proteomes" id="UP001244341">
    <property type="component" value="Chromosome 9b"/>
</dbReference>
<name>A0ABY8UAR4_TETOB</name>
<keyword evidence="7" id="KW-1185">Reference proteome</keyword>
<feature type="short sequence motif" description="DGA/G" evidence="2">
    <location>
        <begin position="175"/>
        <end position="177"/>
    </location>
</feature>
<feature type="short sequence motif" description="GXSXG" evidence="2">
    <location>
        <begin position="54"/>
        <end position="58"/>
    </location>
</feature>
<dbReference type="EMBL" id="CP126216">
    <property type="protein sequence ID" value="WIA18357.1"/>
    <property type="molecule type" value="Genomic_DNA"/>
</dbReference>
<sequence length="353" mass="37337">MAAAVANSTLNTAIQQGTVGVSFSGAGFLIFYYIGVLEVLSKLGVLKPQAKLAGASSGALITTSYCGGLSPTEIIGAGHDLAKACREENSCSGSLDRMLRKTLQAHLPPDAWMKCRNKGYLSISAGNPLGPSNPLLVTDFKSQDDLISAAAVSSFIPLWSGSRITTYFRGMEAFDGGYSLQQPCPPDVKYCIRISSKNPSWPQNRGIGSFFSLLGRLGSSSSSSSSSITEAASSYPAIQSTGADGKPDPNLVQLAASSNVDIAPGVFSKMPFSQSQWSDWALSPADDSTLKHMYRLGKSDAEAWAKYVGVPQQQQQQQQQQPQPKQQQQKLKQGKATVSREAAAARVAGSAGQ</sequence>
<accession>A0ABY8UAR4</accession>
<dbReference type="PANTHER" id="PTHR12406:SF7">
    <property type="entry name" value="PATATIN-LIKE PHOSPHOLIPASE DOMAIN-CONTAINING PROTEIN 4"/>
    <property type="match status" value="1"/>
</dbReference>
<gene>
    <name evidence="6" type="ORF">OEZ85_009822</name>
</gene>
<feature type="compositionally biased region" description="Low complexity" evidence="4">
    <location>
        <begin position="311"/>
        <end position="353"/>
    </location>
</feature>
<comment type="domain">
    <text evidence="3">The nitrogen atoms of the two glycine residues in the GGXR motif define the oxyanion hole, and stabilize the oxyanion that forms during the nucleophilic attack by the catalytic serine during substrate cleavage.</text>
</comment>
<evidence type="ECO:0000256" key="3">
    <source>
        <dbReference type="RuleBase" id="RU361262"/>
    </source>
</evidence>
<dbReference type="Pfam" id="PF01734">
    <property type="entry name" value="Patatin"/>
    <property type="match status" value="1"/>
</dbReference>
<dbReference type="SUPFAM" id="SSF52151">
    <property type="entry name" value="FabD/lysophospholipase-like"/>
    <property type="match status" value="1"/>
</dbReference>